<evidence type="ECO:0000256" key="4">
    <source>
        <dbReference type="ARBA" id="ARBA00022684"/>
    </source>
</evidence>
<dbReference type="OrthoDB" id="9803907at2"/>
<dbReference type="HAMAP" id="MF_00578">
    <property type="entry name" value="Glu_cys_ligase"/>
    <property type="match status" value="1"/>
</dbReference>
<reference evidence="11 12" key="1">
    <citation type="submission" date="2017-03" db="EMBL/GenBank/DDBJ databases">
        <authorList>
            <person name="Afonso C.L."/>
            <person name="Miller P.J."/>
            <person name="Scott M.A."/>
            <person name="Spackman E."/>
            <person name="Goraichik I."/>
            <person name="Dimitrov K.M."/>
            <person name="Suarez D.L."/>
            <person name="Swayne D.E."/>
        </authorList>
    </citation>
    <scope>NUCLEOTIDE SEQUENCE [LARGE SCALE GENOMIC DNA]</scope>
    <source>
        <strain evidence="11">SB41UT1</strain>
    </source>
</reference>
<dbReference type="EMBL" id="FWPT01000015">
    <property type="protein sequence ID" value="SMA50699.1"/>
    <property type="molecule type" value="Genomic_DNA"/>
</dbReference>
<evidence type="ECO:0000259" key="10">
    <source>
        <dbReference type="Pfam" id="PF04262"/>
    </source>
</evidence>
<keyword evidence="4 8" id="KW-0317">Glutathione biosynthesis</keyword>
<dbReference type="PANTHER" id="PTHR38761">
    <property type="entry name" value="GLUTAMATE--CYSTEINE LIGASE"/>
    <property type="match status" value="1"/>
</dbReference>
<keyword evidence="12" id="KW-1185">Reference proteome</keyword>
<dbReference type="AlphaFoldDB" id="A0A1X7ARH3"/>
<dbReference type="Pfam" id="PF04262">
    <property type="entry name" value="Glu_cys_ligase"/>
    <property type="match status" value="1"/>
</dbReference>
<dbReference type="GO" id="GO:0006750">
    <property type="term" value="P:glutathione biosynthetic process"/>
    <property type="evidence" value="ECO:0007669"/>
    <property type="project" value="UniProtKB-UniRule"/>
</dbReference>
<accession>A0A1X7ARH3</accession>
<keyword evidence="6 8" id="KW-0067">ATP-binding</keyword>
<evidence type="ECO:0000256" key="3">
    <source>
        <dbReference type="ARBA" id="ARBA00022598"/>
    </source>
</evidence>
<name>A0A1X7ARH3_9GAMM</name>
<evidence type="ECO:0000256" key="5">
    <source>
        <dbReference type="ARBA" id="ARBA00022741"/>
    </source>
</evidence>
<dbReference type="PANTHER" id="PTHR38761:SF1">
    <property type="entry name" value="GLUTAMATE--CYSTEINE LIGASE"/>
    <property type="match status" value="1"/>
</dbReference>
<evidence type="ECO:0000256" key="1">
    <source>
        <dbReference type="ARBA" id="ARBA00005006"/>
    </source>
</evidence>
<dbReference type="SUPFAM" id="SSF55931">
    <property type="entry name" value="Glutamine synthetase/guanido kinase"/>
    <property type="match status" value="1"/>
</dbReference>
<evidence type="ECO:0000256" key="7">
    <source>
        <dbReference type="ARBA" id="ARBA00048819"/>
    </source>
</evidence>
<dbReference type="GO" id="GO:0005524">
    <property type="term" value="F:ATP binding"/>
    <property type="evidence" value="ECO:0007669"/>
    <property type="project" value="UniProtKB-KW"/>
</dbReference>
<dbReference type="InterPro" id="IPR014746">
    <property type="entry name" value="Gln_synth/guanido_kin_cat_dom"/>
</dbReference>
<dbReference type="GO" id="GO:0004357">
    <property type="term" value="F:glutamate-cysteine ligase activity"/>
    <property type="evidence" value="ECO:0007669"/>
    <property type="project" value="UniProtKB-UniRule"/>
</dbReference>
<dbReference type="EC" id="6.3.2.2" evidence="8"/>
<dbReference type="InterPro" id="IPR006334">
    <property type="entry name" value="Glut_cys_ligase"/>
</dbReference>
<evidence type="ECO:0000313" key="11">
    <source>
        <dbReference type="EMBL" id="SMA50699.1"/>
    </source>
</evidence>
<evidence type="ECO:0000256" key="2">
    <source>
        <dbReference type="ARBA" id="ARBA00008772"/>
    </source>
</evidence>
<protein>
    <recommendedName>
        <fullName evidence="8">Glutamate--cysteine ligase</fullName>
        <ecNumber evidence="8">6.3.2.2</ecNumber>
    </recommendedName>
    <alternativeName>
        <fullName evidence="8">Gamma-ECS</fullName>
        <shortName evidence="8">GCS</shortName>
    </alternativeName>
    <alternativeName>
        <fullName evidence="8">Gamma-glutamylcysteine synthetase</fullName>
    </alternativeName>
</protein>
<evidence type="ECO:0000313" key="12">
    <source>
        <dbReference type="Proteomes" id="UP000196573"/>
    </source>
</evidence>
<gene>
    <name evidence="11" type="primary">gshA_2</name>
    <name evidence="8" type="synonym">gshA</name>
    <name evidence="11" type="ORF">EHSB41UT_04516</name>
</gene>
<sequence>MSHIFTRRLSALSRLPASHTSLFHHGLEKEALRVNPELALSQTPHPPALGAALTHPSITVDYSEAMLEFVTGVHATPEQTLAELAELHMVAQSSLSEGELLWPTSMPAVLHGDEQVPVAQFGNSNAGQFKHIYRLGLGHRYGRAMQTIAGIHYNLSLDDQFWQALQQADQSQTLSLQAFKDQGYFSLIRNYRRYAWLISYLLGASPAMDKSFFNGKEPAGLQSLDKHTLYLPWATSLRMSDLGYTSSAQASLPMPYNALDTYISTLRQATSTPYLPYQSIGIQQDGSYRQLNSHLLQIENEFYSIIRPKRVMQSGEKPTDALEARGVEYLEVRNLDINPLLPLGMDTEQAYFLDTFLIYCLLQGSPALTDSEYQQTLHNFALSVKEGRRPGLMLIDGDQSRSLQDWGQALLKAMQPVADWLDSLHGHNRFSGSLVQQKNNLTNPELTPSAQILKKLQQGQSFRDFSASQARDFTQHHLAQPLAIERQALYARLAEQSHQQQATIEASDTQDFASYLHNYFASPLLEPAA</sequence>
<keyword evidence="5 8" id="KW-0547">Nucleotide-binding</keyword>
<dbReference type="NCBIfam" id="TIGR01434">
    <property type="entry name" value="glu_cys_ligase"/>
    <property type="match status" value="1"/>
</dbReference>
<evidence type="ECO:0000256" key="9">
    <source>
        <dbReference type="RuleBase" id="RU004391"/>
    </source>
</evidence>
<dbReference type="GO" id="GO:0046872">
    <property type="term" value="F:metal ion binding"/>
    <property type="evidence" value="ECO:0007669"/>
    <property type="project" value="TreeGrafter"/>
</dbReference>
<keyword evidence="3 8" id="KW-0436">Ligase</keyword>
<dbReference type="RefSeq" id="WP_087113136.1">
    <property type="nucleotide sequence ID" value="NZ_CBCSCN010000015.1"/>
</dbReference>
<dbReference type="Proteomes" id="UP000196573">
    <property type="component" value="Unassembled WGS sequence"/>
</dbReference>
<dbReference type="Gene3D" id="3.30.590.20">
    <property type="match status" value="1"/>
</dbReference>
<organism evidence="11 12">
    <name type="scientific">Parendozoicomonas haliclonae</name>
    <dbReference type="NCBI Taxonomy" id="1960125"/>
    <lineage>
        <taxon>Bacteria</taxon>
        <taxon>Pseudomonadati</taxon>
        <taxon>Pseudomonadota</taxon>
        <taxon>Gammaproteobacteria</taxon>
        <taxon>Oceanospirillales</taxon>
        <taxon>Endozoicomonadaceae</taxon>
        <taxon>Parendozoicomonas</taxon>
    </lineage>
</organism>
<dbReference type="UniPathway" id="UPA00142">
    <property type="reaction ID" value="UER00209"/>
</dbReference>
<comment type="similarity">
    <text evidence="2 8">Belongs to the glutamate--cysteine ligase type 1 family. Type 1 subfamily.</text>
</comment>
<evidence type="ECO:0000256" key="8">
    <source>
        <dbReference type="HAMAP-Rule" id="MF_00578"/>
    </source>
</evidence>
<dbReference type="InterPro" id="IPR007370">
    <property type="entry name" value="Glu_cys_ligase"/>
</dbReference>
<feature type="domain" description="Glutamate--cysteine ligase" evidence="10">
    <location>
        <begin position="23"/>
        <end position="380"/>
    </location>
</feature>
<comment type="catalytic activity">
    <reaction evidence="7 8 9">
        <text>L-cysteine + L-glutamate + ATP = gamma-L-glutamyl-L-cysteine + ADP + phosphate + H(+)</text>
        <dbReference type="Rhea" id="RHEA:13285"/>
        <dbReference type="ChEBI" id="CHEBI:15378"/>
        <dbReference type="ChEBI" id="CHEBI:29985"/>
        <dbReference type="ChEBI" id="CHEBI:30616"/>
        <dbReference type="ChEBI" id="CHEBI:35235"/>
        <dbReference type="ChEBI" id="CHEBI:43474"/>
        <dbReference type="ChEBI" id="CHEBI:58173"/>
        <dbReference type="ChEBI" id="CHEBI:456216"/>
        <dbReference type="EC" id="6.3.2.2"/>
    </reaction>
</comment>
<proteinExistence type="inferred from homology"/>
<dbReference type="GO" id="GO:0005829">
    <property type="term" value="C:cytosol"/>
    <property type="evidence" value="ECO:0007669"/>
    <property type="project" value="TreeGrafter"/>
</dbReference>
<comment type="pathway">
    <text evidence="1 8 9">Sulfur metabolism; glutathione biosynthesis; glutathione from L-cysteine and L-glutamate: step 1/2.</text>
</comment>
<evidence type="ECO:0000256" key="6">
    <source>
        <dbReference type="ARBA" id="ARBA00022840"/>
    </source>
</evidence>